<evidence type="ECO:0000256" key="1">
    <source>
        <dbReference type="ARBA" id="ARBA00005582"/>
    </source>
</evidence>
<dbReference type="PROSITE" id="PS51462">
    <property type="entry name" value="NUDIX"/>
    <property type="match status" value="1"/>
</dbReference>
<dbReference type="InterPro" id="IPR000086">
    <property type="entry name" value="NUDIX_hydrolase_dom"/>
</dbReference>
<proteinExistence type="inferred from homology"/>
<gene>
    <name evidence="4" type="ORF">SAMN04489750_0435</name>
</gene>
<feature type="region of interest" description="Disordered" evidence="2">
    <location>
        <begin position="180"/>
        <end position="215"/>
    </location>
</feature>
<evidence type="ECO:0000256" key="2">
    <source>
        <dbReference type="SAM" id="MobiDB-lite"/>
    </source>
</evidence>
<dbReference type="CDD" id="cd03674">
    <property type="entry name" value="NUDIX_Hydrolase"/>
    <property type="match status" value="1"/>
</dbReference>
<sequence>MTSLHASATAAVSSYEPATIEQRQLRAQFLAHLEQHGDGLWKSGPPVHLTTSTFVYSADLGSVLLVLHTKAKLWLQPGGHLEPEDVDLPAAALREATEETGIAGLRILPGIAHLDRHALADAFGRCREHLDVRYAAIAPHGSQPVVSSESDAVAWWSLADFPEQTDPALPLAMRTVADQLRHAGQAGSPSASPGSSASTSDSSIRSALPNSTPSR</sequence>
<feature type="domain" description="Nudix hydrolase" evidence="3">
    <location>
        <begin position="46"/>
        <end position="178"/>
    </location>
</feature>
<keyword evidence="5" id="KW-1185">Reference proteome</keyword>
<dbReference type="EMBL" id="UESZ01000001">
    <property type="protein sequence ID" value="SSA33163.1"/>
    <property type="molecule type" value="Genomic_DNA"/>
</dbReference>
<dbReference type="PANTHER" id="PTHR43736:SF1">
    <property type="entry name" value="DIHYDRONEOPTERIN TRIPHOSPHATE DIPHOSPHATASE"/>
    <property type="match status" value="1"/>
</dbReference>
<evidence type="ECO:0000313" key="5">
    <source>
        <dbReference type="Proteomes" id="UP000250028"/>
    </source>
</evidence>
<accession>A0A2Y9C0U9</accession>
<comment type="similarity">
    <text evidence="1">Belongs to the Nudix hydrolase family.</text>
</comment>
<dbReference type="Pfam" id="PF00293">
    <property type="entry name" value="NUDIX"/>
    <property type="match status" value="1"/>
</dbReference>
<dbReference type="RefSeq" id="WP_109683894.1">
    <property type="nucleotide sequence ID" value="NZ_QGDN01000001.1"/>
</dbReference>
<name>A0A2Y9C0U9_9MICO</name>
<dbReference type="AlphaFoldDB" id="A0A2Y9C0U9"/>
<dbReference type="InterPro" id="IPR015797">
    <property type="entry name" value="NUDIX_hydrolase-like_dom_sf"/>
</dbReference>
<dbReference type="OrthoDB" id="129709at2"/>
<organism evidence="4 5">
    <name type="scientific">Branchiibius hedensis</name>
    <dbReference type="NCBI Taxonomy" id="672460"/>
    <lineage>
        <taxon>Bacteria</taxon>
        <taxon>Bacillati</taxon>
        <taxon>Actinomycetota</taxon>
        <taxon>Actinomycetes</taxon>
        <taxon>Micrococcales</taxon>
        <taxon>Dermacoccaceae</taxon>
        <taxon>Branchiibius</taxon>
    </lineage>
</organism>
<evidence type="ECO:0000313" key="4">
    <source>
        <dbReference type="EMBL" id="SSA33163.1"/>
    </source>
</evidence>
<dbReference type="SUPFAM" id="SSF55811">
    <property type="entry name" value="Nudix"/>
    <property type="match status" value="1"/>
</dbReference>
<evidence type="ECO:0000259" key="3">
    <source>
        <dbReference type="PROSITE" id="PS51462"/>
    </source>
</evidence>
<reference evidence="5" key="1">
    <citation type="submission" date="2016-10" db="EMBL/GenBank/DDBJ databases">
        <authorList>
            <person name="Varghese N."/>
            <person name="Submissions S."/>
        </authorList>
    </citation>
    <scope>NUCLEOTIDE SEQUENCE [LARGE SCALE GENOMIC DNA]</scope>
    <source>
        <strain evidence="5">DSM 22951</strain>
    </source>
</reference>
<dbReference type="Proteomes" id="UP000250028">
    <property type="component" value="Unassembled WGS sequence"/>
</dbReference>
<protein>
    <submittedName>
        <fullName evidence="4">8-oxo-dGTP pyrophosphatase MutT, NUDIX family</fullName>
    </submittedName>
</protein>
<feature type="compositionally biased region" description="Low complexity" evidence="2">
    <location>
        <begin position="183"/>
        <end position="207"/>
    </location>
</feature>
<dbReference type="PANTHER" id="PTHR43736">
    <property type="entry name" value="ADP-RIBOSE PYROPHOSPHATASE"/>
    <property type="match status" value="1"/>
</dbReference>
<dbReference type="Gene3D" id="3.90.79.10">
    <property type="entry name" value="Nucleoside Triphosphate Pyrophosphohydrolase"/>
    <property type="match status" value="1"/>
</dbReference>